<evidence type="ECO:0000259" key="14">
    <source>
        <dbReference type="Pfam" id="PF13193"/>
    </source>
</evidence>
<dbReference type="SUPFAM" id="SSF56801">
    <property type="entry name" value="Acetyl-CoA synthetase-like"/>
    <property type="match status" value="1"/>
</dbReference>
<keyword evidence="10" id="KW-0455">Luminescence</keyword>
<comment type="catalytic activity">
    <reaction evidence="12">
        <text>firefly D-luciferin + ATP + O2 = firefly oxyluciferin + hnu + AMP + CO2 + diphosphate</text>
        <dbReference type="Rhea" id="RHEA:10732"/>
        <dbReference type="ChEBI" id="CHEBI:15379"/>
        <dbReference type="ChEBI" id="CHEBI:16526"/>
        <dbReference type="ChEBI" id="CHEBI:16792"/>
        <dbReference type="ChEBI" id="CHEBI:30212"/>
        <dbReference type="ChEBI" id="CHEBI:30616"/>
        <dbReference type="ChEBI" id="CHEBI:33019"/>
        <dbReference type="ChEBI" id="CHEBI:58038"/>
        <dbReference type="ChEBI" id="CHEBI:456215"/>
        <dbReference type="EC" id="1.13.12.7"/>
    </reaction>
</comment>
<dbReference type="Pfam" id="PF13193">
    <property type="entry name" value="AMP-binding_C"/>
    <property type="match status" value="1"/>
</dbReference>
<evidence type="ECO:0000256" key="8">
    <source>
        <dbReference type="ARBA" id="ARBA00023033"/>
    </source>
</evidence>
<comment type="subcellular location">
    <subcellularLocation>
        <location evidence="1">Peroxisome</location>
    </subcellularLocation>
</comment>
<dbReference type="EC" id="1.13.12.7" evidence="3"/>
<evidence type="ECO:0000256" key="9">
    <source>
        <dbReference type="ARBA" id="ARBA00023140"/>
    </source>
</evidence>
<evidence type="ECO:0000256" key="10">
    <source>
        <dbReference type="ARBA" id="ARBA00023223"/>
    </source>
</evidence>
<dbReference type="GO" id="GO:0004497">
    <property type="term" value="F:monooxygenase activity"/>
    <property type="evidence" value="ECO:0007669"/>
    <property type="project" value="UniProtKB-KW"/>
</dbReference>
<evidence type="ECO:0000259" key="13">
    <source>
        <dbReference type="Pfam" id="PF00501"/>
    </source>
</evidence>
<dbReference type="AlphaFoldDB" id="A0A1B6DM07"/>
<proteinExistence type="inferred from homology"/>
<dbReference type="InterPro" id="IPR025110">
    <property type="entry name" value="AMP-bd_C"/>
</dbReference>
<dbReference type="InterPro" id="IPR020845">
    <property type="entry name" value="AMP-binding_CS"/>
</dbReference>
<dbReference type="PANTHER" id="PTHR24096">
    <property type="entry name" value="LONG-CHAIN-FATTY-ACID--COA LIGASE"/>
    <property type="match status" value="1"/>
</dbReference>
<evidence type="ECO:0000256" key="11">
    <source>
        <dbReference type="ARBA" id="ARBA00023262"/>
    </source>
</evidence>
<evidence type="ECO:0000256" key="6">
    <source>
        <dbReference type="ARBA" id="ARBA00022840"/>
    </source>
</evidence>
<keyword evidence="7" id="KW-0560">Oxidoreductase</keyword>
<dbReference type="CDD" id="cd05911">
    <property type="entry name" value="Firefly_Luc_like"/>
    <property type="match status" value="1"/>
</dbReference>
<keyword evidence="11" id="KW-0599">Photoprotein</keyword>
<evidence type="ECO:0000313" key="15">
    <source>
        <dbReference type="EMBL" id="JAS14084.1"/>
    </source>
</evidence>
<dbReference type="PANTHER" id="PTHR24096:SF422">
    <property type="entry name" value="BCDNA.GH02901"/>
    <property type="match status" value="1"/>
</dbReference>
<dbReference type="EMBL" id="GEDC01010552">
    <property type="protein sequence ID" value="JAS26746.1"/>
    <property type="molecule type" value="Transcribed_RNA"/>
</dbReference>
<reference evidence="16" key="1">
    <citation type="submission" date="2015-12" db="EMBL/GenBank/DDBJ databases">
        <title>De novo transcriptome assembly of four potential Pierce s Disease insect vectors from Arizona vineyards.</title>
        <authorList>
            <person name="Tassone E.E."/>
        </authorList>
    </citation>
    <scope>NUCLEOTIDE SEQUENCE</scope>
</reference>
<dbReference type="GO" id="GO:0008218">
    <property type="term" value="P:bioluminescence"/>
    <property type="evidence" value="ECO:0007669"/>
    <property type="project" value="UniProtKB-KW"/>
</dbReference>
<keyword evidence="6" id="KW-0067">ATP-binding</keyword>
<sequence length="609" mass="67672">MGYSILLLKNNFSLKKVNINNFISNQILSKRRCSVEVQNKLIQKCPISIHQNYSTAQEYENVVHSPFREIRDFPNMTLPEFLEAKFEKFSKYVAIECGVSGRNYTYSQLQSKIRKFAVSLLKIGFKSGDVIGLISPNCPEFPIVVFGCLEAGLVITLINHTYTSDEIMKQLKDSGAVCVIAGAEQLETVKTAIDEMKLFSQDAIKLITLNMGKVNINSEGTVLFSDMVSDYVNSSELSVLRRKHSNPDDLAFLPYSSGTTGLPKGVMLSNKSVLRNLLQIGISEITPFTETAGQHQEVLPAIIPFYHIYGLTLLMTQSLIFGSKIVTLPKFEPKLLLDTLKFQQCSILYFVPPLLLFLGSNEKVTSDYFKHVHTIVSGAAPMGESDIQRLFDKIPVHNRISYVQGYGLTEASPVVTYPHKGNNNYSTVGSPLPNTMLKVIDVENGKSLGPNQGGEICLKGPQVMLGYLNNITATASVIDKNGWLQTGDLGHYDEKGLFYITERIKELIKVKGFQVPPAELEEVLRSMPGIKDAGVFGMPDKKSGEVPIAFIVKSTKALSASDVKEFMFKKVAPFKQLSDVVFVETIPKSGSGKILRREMLKIYKDSKRN</sequence>
<name>A0A1B6DM07_9HEMI</name>
<dbReference type="PROSITE" id="PS00455">
    <property type="entry name" value="AMP_BINDING"/>
    <property type="match status" value="1"/>
</dbReference>
<evidence type="ECO:0000256" key="1">
    <source>
        <dbReference type="ARBA" id="ARBA00004275"/>
    </source>
</evidence>
<dbReference type="FunFam" id="3.30.300.30:FF:000007">
    <property type="entry name" value="4-coumarate--CoA ligase 2"/>
    <property type="match status" value="1"/>
</dbReference>
<comment type="similarity">
    <text evidence="2">Belongs to the ATP-dependent AMP-binding enzyme family.</text>
</comment>
<keyword evidence="9" id="KW-0576">Peroxisome</keyword>
<evidence type="ECO:0000256" key="5">
    <source>
        <dbReference type="ARBA" id="ARBA00022741"/>
    </source>
</evidence>
<evidence type="ECO:0000313" key="16">
    <source>
        <dbReference type="EMBL" id="JAS26746.1"/>
    </source>
</evidence>
<dbReference type="FunFam" id="3.40.50.12780:FF:000003">
    <property type="entry name" value="Long-chain-fatty-acid--CoA ligase FadD"/>
    <property type="match status" value="1"/>
</dbReference>
<evidence type="ECO:0000256" key="2">
    <source>
        <dbReference type="ARBA" id="ARBA00006432"/>
    </source>
</evidence>
<dbReference type="EMBL" id="GEDC01023214">
    <property type="protein sequence ID" value="JAS14084.1"/>
    <property type="molecule type" value="Transcribed_RNA"/>
</dbReference>
<keyword evidence="8" id="KW-0503">Monooxygenase</keyword>
<protein>
    <recommendedName>
        <fullName evidence="4">Luciferin 4-monooxygenase</fullName>
        <ecNumber evidence="3">1.13.12.7</ecNumber>
    </recommendedName>
</protein>
<dbReference type="Gene3D" id="3.40.50.12780">
    <property type="entry name" value="N-terminal domain of ligase-like"/>
    <property type="match status" value="1"/>
</dbReference>
<accession>A0A1B6DM07</accession>
<dbReference type="GO" id="GO:0004467">
    <property type="term" value="F:long-chain fatty acid-CoA ligase activity"/>
    <property type="evidence" value="ECO:0007669"/>
    <property type="project" value="TreeGrafter"/>
</dbReference>
<dbReference type="Gene3D" id="3.30.300.30">
    <property type="match status" value="1"/>
</dbReference>
<dbReference type="InterPro" id="IPR045851">
    <property type="entry name" value="AMP-bd_C_sf"/>
</dbReference>
<gene>
    <name evidence="16" type="ORF">g.20725</name>
    <name evidence="15" type="ORF">g.20733</name>
</gene>
<dbReference type="GO" id="GO:0005524">
    <property type="term" value="F:ATP binding"/>
    <property type="evidence" value="ECO:0007669"/>
    <property type="project" value="UniProtKB-KW"/>
</dbReference>
<feature type="domain" description="AMP-binding enzyme C-terminal" evidence="14">
    <location>
        <begin position="519"/>
        <end position="593"/>
    </location>
</feature>
<dbReference type="GO" id="GO:0046949">
    <property type="term" value="P:fatty-acyl-CoA biosynthetic process"/>
    <property type="evidence" value="ECO:0007669"/>
    <property type="project" value="TreeGrafter"/>
</dbReference>
<dbReference type="InterPro" id="IPR042099">
    <property type="entry name" value="ANL_N_sf"/>
</dbReference>
<organism evidence="16">
    <name type="scientific">Clastoptera arizonana</name>
    <name type="common">Arizona spittle bug</name>
    <dbReference type="NCBI Taxonomy" id="38151"/>
    <lineage>
        <taxon>Eukaryota</taxon>
        <taxon>Metazoa</taxon>
        <taxon>Ecdysozoa</taxon>
        <taxon>Arthropoda</taxon>
        <taxon>Hexapoda</taxon>
        <taxon>Insecta</taxon>
        <taxon>Pterygota</taxon>
        <taxon>Neoptera</taxon>
        <taxon>Paraneoptera</taxon>
        <taxon>Hemiptera</taxon>
        <taxon>Auchenorrhyncha</taxon>
        <taxon>Cercopoidea</taxon>
        <taxon>Clastopteridae</taxon>
        <taxon>Clastoptera</taxon>
    </lineage>
</organism>
<dbReference type="GO" id="GO:0005777">
    <property type="term" value="C:peroxisome"/>
    <property type="evidence" value="ECO:0007669"/>
    <property type="project" value="UniProtKB-SubCell"/>
</dbReference>
<evidence type="ECO:0000256" key="4">
    <source>
        <dbReference type="ARBA" id="ARBA00019043"/>
    </source>
</evidence>
<keyword evidence="5" id="KW-0547">Nucleotide-binding</keyword>
<feature type="domain" description="AMP-dependent synthetase/ligase" evidence="13">
    <location>
        <begin position="83"/>
        <end position="468"/>
    </location>
</feature>
<evidence type="ECO:0000256" key="3">
    <source>
        <dbReference type="ARBA" id="ARBA00012532"/>
    </source>
</evidence>
<evidence type="ECO:0000256" key="12">
    <source>
        <dbReference type="ARBA" id="ARBA00048497"/>
    </source>
</evidence>
<dbReference type="InterPro" id="IPR000873">
    <property type="entry name" value="AMP-dep_synth/lig_dom"/>
</dbReference>
<dbReference type="Pfam" id="PF00501">
    <property type="entry name" value="AMP-binding"/>
    <property type="match status" value="1"/>
</dbReference>
<evidence type="ECO:0000256" key="7">
    <source>
        <dbReference type="ARBA" id="ARBA00023002"/>
    </source>
</evidence>